<dbReference type="GO" id="GO:0016020">
    <property type="term" value="C:membrane"/>
    <property type="evidence" value="ECO:0007669"/>
    <property type="project" value="InterPro"/>
</dbReference>
<feature type="domain" description="ABC transporter" evidence="5">
    <location>
        <begin position="23"/>
        <end position="247"/>
    </location>
</feature>
<dbReference type="InterPro" id="IPR027417">
    <property type="entry name" value="P-loop_NTPase"/>
</dbReference>
<dbReference type="PROSITE" id="PS00211">
    <property type="entry name" value="ABC_TRANSPORTER_1"/>
    <property type="match status" value="1"/>
</dbReference>
<dbReference type="InterPro" id="IPR017871">
    <property type="entry name" value="ABC_transporter-like_CS"/>
</dbReference>
<dbReference type="GO" id="GO:0016887">
    <property type="term" value="F:ATP hydrolysis activity"/>
    <property type="evidence" value="ECO:0007669"/>
    <property type="project" value="InterPro"/>
</dbReference>
<dbReference type="SUPFAM" id="SSF52540">
    <property type="entry name" value="P-loop containing nucleoside triphosphate hydrolases"/>
    <property type="match status" value="1"/>
</dbReference>
<dbReference type="PANTHER" id="PTHR46743">
    <property type="entry name" value="TEICHOIC ACIDS EXPORT ATP-BINDING PROTEIN TAGH"/>
    <property type="match status" value="1"/>
</dbReference>
<organism evidence="6 7">
    <name type="scientific">Faecalibacterium prausnitzii</name>
    <dbReference type="NCBI Taxonomy" id="853"/>
    <lineage>
        <taxon>Bacteria</taxon>
        <taxon>Bacillati</taxon>
        <taxon>Bacillota</taxon>
        <taxon>Clostridia</taxon>
        <taxon>Eubacteriales</taxon>
        <taxon>Oscillospiraceae</taxon>
        <taxon>Faecalibacterium</taxon>
    </lineage>
</organism>
<dbReference type="GO" id="GO:0140359">
    <property type="term" value="F:ABC-type transporter activity"/>
    <property type="evidence" value="ECO:0007669"/>
    <property type="project" value="InterPro"/>
</dbReference>
<accession>A0A329UBD3</accession>
<dbReference type="Pfam" id="PF00005">
    <property type="entry name" value="ABC_tran"/>
    <property type="match status" value="1"/>
</dbReference>
<dbReference type="SMART" id="SM00382">
    <property type="entry name" value="AAA"/>
    <property type="match status" value="1"/>
</dbReference>
<comment type="caution">
    <text evidence="6">The sequence shown here is derived from an EMBL/GenBank/DDBJ whole genome shotgun (WGS) entry which is preliminary data.</text>
</comment>
<proteinExistence type="inferred from homology"/>
<dbReference type="Pfam" id="PF14524">
    <property type="entry name" value="Wzt_C"/>
    <property type="match status" value="1"/>
</dbReference>
<dbReference type="InterPro" id="IPR029439">
    <property type="entry name" value="Wzt_C"/>
</dbReference>
<keyword evidence="3" id="KW-0547">Nucleotide-binding</keyword>
<dbReference type="CDD" id="cd10147">
    <property type="entry name" value="Wzt_C-like"/>
    <property type="match status" value="1"/>
</dbReference>
<comment type="similarity">
    <text evidence="1">Belongs to the ABC transporter superfamily.</text>
</comment>
<dbReference type="Proteomes" id="UP000251281">
    <property type="component" value="Unassembled WGS sequence"/>
</dbReference>
<dbReference type="Gene3D" id="3.40.50.300">
    <property type="entry name" value="P-loop containing nucleotide triphosphate hydrolases"/>
    <property type="match status" value="1"/>
</dbReference>
<dbReference type="InterPro" id="IPR015860">
    <property type="entry name" value="ABC_transpr_TagH-like"/>
</dbReference>
<dbReference type="EMBL" id="PRLD01000004">
    <property type="protein sequence ID" value="RAW58463.1"/>
    <property type="molecule type" value="Genomic_DNA"/>
</dbReference>
<dbReference type="Gene3D" id="2.70.50.60">
    <property type="entry name" value="abc- transporter (atp binding component) like domain"/>
    <property type="match status" value="1"/>
</dbReference>
<dbReference type="CDD" id="cd03220">
    <property type="entry name" value="ABC_KpsT_Wzt"/>
    <property type="match status" value="1"/>
</dbReference>
<evidence type="ECO:0000256" key="2">
    <source>
        <dbReference type="ARBA" id="ARBA00022448"/>
    </source>
</evidence>
<reference evidence="6 7" key="1">
    <citation type="submission" date="2018-02" db="EMBL/GenBank/DDBJ databases">
        <title>Complete genome sequencing of Faecalibacterium prausnitzii strains isolated from the human gut.</title>
        <authorList>
            <person name="Fitzgerald B.C."/>
            <person name="Shkoporov A.N."/>
            <person name="Ross P.R."/>
            <person name="Hill C."/>
        </authorList>
    </citation>
    <scope>NUCLEOTIDE SEQUENCE [LARGE SCALE GENOMIC DNA]</scope>
    <source>
        <strain evidence="6 7">APC923/51-1</strain>
    </source>
</reference>
<dbReference type="InterPro" id="IPR050683">
    <property type="entry name" value="Bact_Polysacc_Export_ATP-bd"/>
</dbReference>
<evidence type="ECO:0000313" key="6">
    <source>
        <dbReference type="EMBL" id="RAW58463.1"/>
    </source>
</evidence>
<dbReference type="GO" id="GO:0005524">
    <property type="term" value="F:ATP binding"/>
    <property type="evidence" value="ECO:0007669"/>
    <property type="project" value="UniProtKB-KW"/>
</dbReference>
<evidence type="ECO:0000256" key="3">
    <source>
        <dbReference type="ARBA" id="ARBA00022741"/>
    </source>
</evidence>
<dbReference type="PROSITE" id="PS50893">
    <property type="entry name" value="ABC_TRANSPORTER_2"/>
    <property type="match status" value="1"/>
</dbReference>
<dbReference type="InterPro" id="IPR003593">
    <property type="entry name" value="AAA+_ATPase"/>
</dbReference>
<name>A0A329UBD3_9FIRM</name>
<evidence type="ECO:0000259" key="5">
    <source>
        <dbReference type="PROSITE" id="PS50893"/>
    </source>
</evidence>
<keyword evidence="2" id="KW-0813">Transport</keyword>
<sequence length="440" mass="49141">MPEKSIVVQQVSKKYDIFSEQKDRIKEILSFSGKKYHSEYYALNNISFDVEQGETFGIIGTNGSGKSTLLKLITGVAHPSSGKITVNGRISALLELGAGFNRDYTGIENIYLNGTMMGFTKKEMDKKIAGIVEFADIGDFIYQPIKTYSSGMFARLAFSVAISIEPEILIVDEALSVGDVFFQNKCYRKFEELRAKGITVLFVSHDIGTIKQLCSRVLWIEHGKQMMVGDSVEVCNQYLNLINNKRSTDYEQEKQRRSSESIKIGQGDAVLDAEKFDIDDWPGITYSNESVLNDNVKIVSAFLKNSKGERVSACCAGEQYNLSVIFESKVDIPECITGFVLETVKGLWIINCNSESTGFKKPFTVKANTYNRVDFTFEMPPIVNGDYVISIAVSEGSRDNYKVLTWLYGVLYVQITNVGGNGGVIMLDCNTKIYCKEVDK</sequence>
<dbReference type="PANTHER" id="PTHR46743:SF2">
    <property type="entry name" value="TEICHOIC ACIDS EXPORT ATP-BINDING PROTEIN TAGH"/>
    <property type="match status" value="1"/>
</dbReference>
<evidence type="ECO:0000313" key="7">
    <source>
        <dbReference type="Proteomes" id="UP000251281"/>
    </source>
</evidence>
<evidence type="ECO:0000256" key="1">
    <source>
        <dbReference type="ARBA" id="ARBA00005417"/>
    </source>
</evidence>
<gene>
    <name evidence="6" type="ORF">C4N24_05610</name>
</gene>
<dbReference type="RefSeq" id="WP_112090651.1">
    <property type="nucleotide sequence ID" value="NZ_JAWHPV010000002.1"/>
</dbReference>
<dbReference type="AlphaFoldDB" id="A0A329UBD3"/>
<evidence type="ECO:0000256" key="4">
    <source>
        <dbReference type="ARBA" id="ARBA00022840"/>
    </source>
</evidence>
<keyword evidence="4 6" id="KW-0067">ATP-binding</keyword>
<protein>
    <submittedName>
        <fullName evidence="6">ABC transporter ATP-binding protein</fullName>
    </submittedName>
</protein>
<dbReference type="InterPro" id="IPR003439">
    <property type="entry name" value="ABC_transporter-like_ATP-bd"/>
</dbReference>